<dbReference type="Gene3D" id="3.30.70.1730">
    <property type="match status" value="1"/>
</dbReference>
<dbReference type="Proteomes" id="UP001280897">
    <property type="component" value="Unassembled WGS sequence"/>
</dbReference>
<dbReference type="PROSITE" id="PS01109">
    <property type="entry name" value="RIBOSOMAL_L10"/>
    <property type="match status" value="1"/>
</dbReference>
<comment type="subunit">
    <text evidence="6 8">Part of the ribosomal stalk of the 50S ribosomal subunit. The N-terminus interacts with L11 and the large rRNA to form the base of the stalk. The C-terminus forms an elongated spine to which L12 dimers bind in a sequential fashion forming a multimeric L10(L12)X complex.</text>
</comment>
<dbReference type="GO" id="GO:0003735">
    <property type="term" value="F:structural constituent of ribosome"/>
    <property type="evidence" value="ECO:0007669"/>
    <property type="project" value="InterPro"/>
</dbReference>
<dbReference type="CDD" id="cd05797">
    <property type="entry name" value="Ribosomal_L10"/>
    <property type="match status" value="1"/>
</dbReference>
<accession>A0AAP3U446</accession>
<gene>
    <name evidence="8 9" type="primary">rplJ</name>
    <name evidence="9" type="ORF">R0G89_08090</name>
    <name evidence="10" type="ORF">R0H03_05125</name>
</gene>
<reference evidence="9" key="2">
    <citation type="submission" date="2023-10" db="EMBL/GenBank/DDBJ databases">
        <authorList>
            <person name="Khurajog B."/>
        </authorList>
    </citation>
    <scope>NUCLEOTIDE SEQUENCE</scope>
    <source>
        <strain evidence="10">BF14</strain>
        <strain evidence="9">BF9</strain>
    </source>
</reference>
<dbReference type="GO" id="GO:0015934">
    <property type="term" value="C:large ribosomal subunit"/>
    <property type="evidence" value="ECO:0007669"/>
    <property type="project" value="InterPro"/>
</dbReference>
<dbReference type="EMBL" id="JAWJAV010000004">
    <property type="protein sequence ID" value="MDV2621689.1"/>
    <property type="molecule type" value="Genomic_DNA"/>
</dbReference>
<dbReference type="InterPro" id="IPR001790">
    <property type="entry name" value="Ribosomal_uL10"/>
</dbReference>
<dbReference type="InterPro" id="IPR022973">
    <property type="entry name" value="Ribosomal_uL10_bac"/>
</dbReference>
<sequence length="168" mass="17964">MSKEAIAKKAAIVDEVAEEMKNAVSAIVVDSRGLTVAEVTDLRKQLRDSGIKFRVIKNKILTRAAEQAGFEGMDDIFVGPSAVAFSAEDAVAPAKILKQFADSNDNLSIKGGVIEGKVADIDTINTFATMPSREDLLAMLANEFMSPVRDVAYALKAVADKKSEEDAA</sequence>
<keyword evidence="4 8" id="KW-0689">Ribosomal protein</keyword>
<evidence type="ECO:0000256" key="2">
    <source>
        <dbReference type="ARBA" id="ARBA00022730"/>
    </source>
</evidence>
<name>A0AAP3U446_PEDAC</name>
<dbReference type="Proteomes" id="UP001280415">
    <property type="component" value="Unassembled WGS sequence"/>
</dbReference>
<dbReference type="RefSeq" id="WP_002832346.1">
    <property type="nucleotide sequence ID" value="NZ_BJMF01000003.1"/>
</dbReference>
<evidence type="ECO:0000256" key="5">
    <source>
        <dbReference type="ARBA" id="ARBA00023274"/>
    </source>
</evidence>
<keyword evidence="3 8" id="KW-0694">RNA-binding</keyword>
<dbReference type="InterPro" id="IPR043141">
    <property type="entry name" value="Ribosomal_uL10-like_sf"/>
</dbReference>
<evidence type="ECO:0000256" key="8">
    <source>
        <dbReference type="HAMAP-Rule" id="MF_00362"/>
    </source>
</evidence>
<comment type="caution">
    <text evidence="9">The sequence shown here is derived from an EMBL/GenBank/DDBJ whole genome shotgun (WGS) entry which is preliminary data.</text>
</comment>
<dbReference type="GO" id="GO:0006412">
    <property type="term" value="P:translation"/>
    <property type="evidence" value="ECO:0007669"/>
    <property type="project" value="UniProtKB-UniRule"/>
</dbReference>
<organism evidence="9 11">
    <name type="scientific">Pediococcus acidilactici</name>
    <dbReference type="NCBI Taxonomy" id="1254"/>
    <lineage>
        <taxon>Bacteria</taxon>
        <taxon>Bacillati</taxon>
        <taxon>Bacillota</taxon>
        <taxon>Bacilli</taxon>
        <taxon>Lactobacillales</taxon>
        <taxon>Lactobacillaceae</taxon>
        <taxon>Pediococcus</taxon>
        <taxon>Pediococcus acidilactici group</taxon>
    </lineage>
</organism>
<proteinExistence type="inferred from homology"/>
<dbReference type="Pfam" id="PF00466">
    <property type="entry name" value="Ribosomal_L10"/>
    <property type="match status" value="1"/>
</dbReference>
<evidence type="ECO:0000256" key="6">
    <source>
        <dbReference type="ARBA" id="ARBA00026025"/>
    </source>
</evidence>
<dbReference type="SUPFAM" id="SSF160369">
    <property type="entry name" value="Ribosomal protein L10-like"/>
    <property type="match status" value="1"/>
</dbReference>
<evidence type="ECO:0000313" key="10">
    <source>
        <dbReference type="EMBL" id="MDV2911245.1"/>
    </source>
</evidence>
<dbReference type="InterPro" id="IPR047865">
    <property type="entry name" value="Ribosomal_uL10_bac_type"/>
</dbReference>
<dbReference type="KEGG" id="paci:A4V11_04865"/>
<comment type="function">
    <text evidence="8">Forms part of the ribosomal stalk, playing a central role in the interaction of the ribosome with GTP-bound translation factors.</text>
</comment>
<evidence type="ECO:0000256" key="4">
    <source>
        <dbReference type="ARBA" id="ARBA00022980"/>
    </source>
</evidence>
<dbReference type="NCBIfam" id="NF000955">
    <property type="entry name" value="PRK00099.1-1"/>
    <property type="match status" value="1"/>
</dbReference>
<evidence type="ECO:0000313" key="9">
    <source>
        <dbReference type="EMBL" id="MDV2621689.1"/>
    </source>
</evidence>
<dbReference type="EMBL" id="JAWJAX010000005">
    <property type="protein sequence ID" value="MDV2911245.1"/>
    <property type="molecule type" value="Genomic_DNA"/>
</dbReference>
<reference evidence="9" key="1">
    <citation type="journal article" date="2023" name="PeerJ">
        <title>Selection and evaluation of lactic acid bacteria from chicken feces in Thailand as potential probiotics.</title>
        <authorList>
            <person name="Khurajog B."/>
            <person name="Disastra Y."/>
            <person name="Lawwyne L.D."/>
            <person name="Sirichokchatchawan W."/>
            <person name="Niyomtham W."/>
            <person name="Yindee J."/>
            <person name="Hampson D.J."/>
            <person name="Prapasarakul N."/>
        </authorList>
    </citation>
    <scope>NUCLEOTIDE SEQUENCE</scope>
    <source>
        <strain evidence="10">BF14</strain>
        <strain evidence="9">BF9</strain>
    </source>
</reference>
<dbReference type="GO" id="GO:0070180">
    <property type="term" value="F:large ribosomal subunit rRNA binding"/>
    <property type="evidence" value="ECO:0007669"/>
    <property type="project" value="UniProtKB-UniRule"/>
</dbReference>
<protein>
    <recommendedName>
        <fullName evidence="7 8">Large ribosomal subunit protein uL10</fullName>
    </recommendedName>
</protein>
<dbReference type="FunFam" id="3.30.70.1730:FF:000001">
    <property type="entry name" value="50S ribosomal protein L10"/>
    <property type="match status" value="1"/>
</dbReference>
<evidence type="ECO:0000256" key="7">
    <source>
        <dbReference type="ARBA" id="ARBA00035202"/>
    </source>
</evidence>
<evidence type="ECO:0000256" key="1">
    <source>
        <dbReference type="ARBA" id="ARBA00008889"/>
    </source>
</evidence>
<dbReference type="AlphaFoldDB" id="A0AAP3U446"/>
<keyword evidence="5 8" id="KW-0687">Ribonucleoprotein</keyword>
<evidence type="ECO:0000313" key="11">
    <source>
        <dbReference type="Proteomes" id="UP001280897"/>
    </source>
</evidence>
<dbReference type="InterPro" id="IPR002363">
    <property type="entry name" value="Ribosomal_uL10_CS_bac"/>
</dbReference>
<dbReference type="GeneID" id="57366492"/>
<dbReference type="HAMAP" id="MF_00362">
    <property type="entry name" value="Ribosomal_uL10"/>
    <property type="match status" value="1"/>
</dbReference>
<comment type="similarity">
    <text evidence="1 8">Belongs to the universal ribosomal protein uL10 family.</text>
</comment>
<keyword evidence="2 8" id="KW-0699">rRNA-binding</keyword>
<dbReference type="PANTHER" id="PTHR11560">
    <property type="entry name" value="39S RIBOSOMAL PROTEIN L10, MITOCHONDRIAL"/>
    <property type="match status" value="1"/>
</dbReference>
<evidence type="ECO:0000256" key="3">
    <source>
        <dbReference type="ARBA" id="ARBA00022884"/>
    </source>
</evidence>